<proteinExistence type="predicted"/>
<evidence type="ECO:0000313" key="3">
    <source>
        <dbReference type="Proteomes" id="UP000504714"/>
    </source>
</evidence>
<dbReference type="InterPro" id="IPR010985">
    <property type="entry name" value="Ribbon_hlx_hlx"/>
</dbReference>
<accession>A0A6L2ZLY9</accession>
<sequence>MVMPPKIKSKLTPPADNEPTLNMTGKSSQPDGTIKPIQIKITMAKHKEIKTYAAEQGITITELLLAGYDMYRSKMN</sequence>
<dbReference type="InterPro" id="IPR013321">
    <property type="entry name" value="Arc_rbn_hlx_hlx"/>
</dbReference>
<evidence type="ECO:0000256" key="1">
    <source>
        <dbReference type="SAM" id="MobiDB-lite"/>
    </source>
</evidence>
<dbReference type="RefSeq" id="WP_235949906.1">
    <property type="nucleotide sequence ID" value="NZ_BLXO01000001.1"/>
</dbReference>
<dbReference type="GO" id="GO:0006355">
    <property type="term" value="P:regulation of DNA-templated transcription"/>
    <property type="evidence" value="ECO:0007669"/>
    <property type="project" value="InterPro"/>
</dbReference>
<evidence type="ECO:0000313" key="2">
    <source>
        <dbReference type="EMBL" id="GFN45380.1"/>
    </source>
</evidence>
<dbReference type="Proteomes" id="UP000504714">
    <property type="component" value="Unassembled WGS sequence"/>
</dbReference>
<dbReference type="Gene3D" id="1.10.1220.10">
    <property type="entry name" value="Met repressor-like"/>
    <property type="match status" value="1"/>
</dbReference>
<dbReference type="EMBL" id="BLXO01000001">
    <property type="protein sequence ID" value="GFN45380.1"/>
    <property type="molecule type" value="Genomic_DNA"/>
</dbReference>
<gene>
    <name evidence="2" type="ORF">RINTU1_04990</name>
</gene>
<comment type="caution">
    <text evidence="2">The sequence shown here is derived from an EMBL/GenBank/DDBJ whole genome shotgun (WGS) entry which is preliminary data.</text>
</comment>
<dbReference type="AlphaFoldDB" id="A0A6L2ZLY9"/>
<feature type="compositionally biased region" description="Polar residues" evidence="1">
    <location>
        <begin position="19"/>
        <end position="31"/>
    </location>
</feature>
<reference evidence="2 3" key="1">
    <citation type="submission" date="2020-06" db="EMBL/GenBank/DDBJ databases">
        <title>The genome sequence of Candidatus Regiella insecticola strain Tut.</title>
        <authorList>
            <person name="Nikoh N."/>
            <person name="Tsuchida T."/>
            <person name="Koga R."/>
            <person name="Oshima K."/>
            <person name="Hattori M."/>
            <person name="Fukatsu T."/>
        </authorList>
    </citation>
    <scope>NUCLEOTIDE SEQUENCE [LARGE SCALE GENOMIC DNA]</scope>
    <source>
        <strain evidence="2 3">Tut</strain>
    </source>
</reference>
<feature type="region of interest" description="Disordered" evidence="1">
    <location>
        <begin position="1"/>
        <end position="33"/>
    </location>
</feature>
<name>A0A6L2ZLY9_9ENTR</name>
<organism evidence="2 3">
    <name type="scientific">Candidatus Regiella insecticola</name>
    <dbReference type="NCBI Taxonomy" id="138073"/>
    <lineage>
        <taxon>Bacteria</taxon>
        <taxon>Pseudomonadati</taxon>
        <taxon>Pseudomonadota</taxon>
        <taxon>Gammaproteobacteria</taxon>
        <taxon>Enterobacterales</taxon>
        <taxon>Enterobacteriaceae</taxon>
        <taxon>aphid secondary symbionts</taxon>
        <taxon>Candidatus Regiella</taxon>
    </lineage>
</organism>
<dbReference type="SUPFAM" id="SSF47598">
    <property type="entry name" value="Ribbon-helix-helix"/>
    <property type="match status" value="1"/>
</dbReference>
<protein>
    <submittedName>
        <fullName evidence="2">Uncharacterized protein</fullName>
    </submittedName>
</protein>
<dbReference type="GO" id="GO:0043565">
    <property type="term" value="F:sequence-specific DNA binding"/>
    <property type="evidence" value="ECO:0007669"/>
    <property type="project" value="UniProtKB-ARBA"/>
</dbReference>